<dbReference type="InterPro" id="IPR015422">
    <property type="entry name" value="PyrdxlP-dep_Trfase_small"/>
</dbReference>
<protein>
    <recommendedName>
        <fullName evidence="3">Aminotransferase class III-fold pyridoxal phosphate-dependent enzyme</fullName>
    </recommendedName>
</protein>
<proteinExistence type="predicted"/>
<accession>X1KCZ9</accession>
<dbReference type="PANTHER" id="PTHR43713">
    <property type="entry name" value="GLUTAMATE-1-SEMIALDEHYDE 2,1-AMINOMUTASE"/>
    <property type="match status" value="1"/>
</dbReference>
<name>X1KCZ9_9ZZZZ</name>
<sequence length="169" mass="18410">VGAYGGRKDIMEKVVAPLGPAEAKEVTPQRQKIFSSGTFSGNPISMVAGLATIKELEKPGVYERIDGYGEQIRSGLRKIAADIGFDIQVVGLRSLFSVHFSSYPMRNIRDILSSDKETGGAFYMGLVANGIYIPAYHVAFTSGAHTDADIDKILEVSEMVLREMKKHQA</sequence>
<evidence type="ECO:0008006" key="3">
    <source>
        <dbReference type="Google" id="ProtNLM"/>
    </source>
</evidence>
<evidence type="ECO:0000313" key="2">
    <source>
        <dbReference type="EMBL" id="GAI04518.1"/>
    </source>
</evidence>
<dbReference type="InterPro" id="IPR015421">
    <property type="entry name" value="PyrdxlP-dep_Trfase_major"/>
</dbReference>
<dbReference type="SUPFAM" id="SSF53383">
    <property type="entry name" value="PLP-dependent transferases"/>
    <property type="match status" value="1"/>
</dbReference>
<dbReference type="PANTHER" id="PTHR43713:SF3">
    <property type="entry name" value="GLUTAMATE-1-SEMIALDEHYDE 2,1-AMINOMUTASE 1, CHLOROPLASTIC-RELATED"/>
    <property type="match status" value="1"/>
</dbReference>
<dbReference type="Gene3D" id="3.40.640.10">
    <property type="entry name" value="Type I PLP-dependent aspartate aminotransferase-like (Major domain)"/>
    <property type="match status" value="1"/>
</dbReference>
<dbReference type="EMBL" id="BARV01009829">
    <property type="protein sequence ID" value="GAI04518.1"/>
    <property type="molecule type" value="Genomic_DNA"/>
</dbReference>
<evidence type="ECO:0000256" key="1">
    <source>
        <dbReference type="ARBA" id="ARBA00001933"/>
    </source>
</evidence>
<dbReference type="InterPro" id="IPR015424">
    <property type="entry name" value="PyrdxlP-dep_Trfase"/>
</dbReference>
<reference evidence="2" key="1">
    <citation type="journal article" date="2014" name="Front. Microbiol.">
        <title>High frequency of phylogenetically diverse reductive dehalogenase-homologous genes in deep subseafloor sedimentary metagenomes.</title>
        <authorList>
            <person name="Kawai M."/>
            <person name="Futagami T."/>
            <person name="Toyoda A."/>
            <person name="Takaki Y."/>
            <person name="Nishi S."/>
            <person name="Hori S."/>
            <person name="Arai W."/>
            <person name="Tsubouchi T."/>
            <person name="Morono Y."/>
            <person name="Uchiyama I."/>
            <person name="Ito T."/>
            <person name="Fujiyama A."/>
            <person name="Inagaki F."/>
            <person name="Takami H."/>
        </authorList>
    </citation>
    <scope>NUCLEOTIDE SEQUENCE</scope>
    <source>
        <strain evidence="2">Expedition CK06-06</strain>
    </source>
</reference>
<comment type="caution">
    <text evidence="2">The sequence shown here is derived from an EMBL/GenBank/DDBJ whole genome shotgun (WGS) entry which is preliminary data.</text>
</comment>
<dbReference type="AlphaFoldDB" id="X1KCZ9"/>
<feature type="non-terminal residue" evidence="2">
    <location>
        <position position="1"/>
    </location>
</feature>
<comment type="cofactor">
    <cofactor evidence="1">
        <name>pyridoxal 5'-phosphate</name>
        <dbReference type="ChEBI" id="CHEBI:597326"/>
    </cofactor>
</comment>
<organism evidence="2">
    <name type="scientific">marine sediment metagenome</name>
    <dbReference type="NCBI Taxonomy" id="412755"/>
    <lineage>
        <taxon>unclassified sequences</taxon>
        <taxon>metagenomes</taxon>
        <taxon>ecological metagenomes</taxon>
    </lineage>
</organism>
<dbReference type="Gene3D" id="3.90.1150.10">
    <property type="entry name" value="Aspartate Aminotransferase, domain 1"/>
    <property type="match status" value="1"/>
</dbReference>
<gene>
    <name evidence="2" type="ORF">S06H3_19239</name>
</gene>